<feature type="transmembrane region" description="Helical" evidence="13">
    <location>
        <begin position="34"/>
        <end position="53"/>
    </location>
</feature>
<evidence type="ECO:0000256" key="10">
    <source>
        <dbReference type="ARBA" id="ARBA00023136"/>
    </source>
</evidence>
<evidence type="ECO:0000256" key="1">
    <source>
        <dbReference type="ARBA" id="ARBA00001450"/>
    </source>
</evidence>
<evidence type="ECO:0000256" key="9">
    <source>
        <dbReference type="ARBA" id="ARBA00022989"/>
    </source>
</evidence>
<evidence type="ECO:0000256" key="2">
    <source>
        <dbReference type="ARBA" id="ARBA00004141"/>
    </source>
</evidence>
<dbReference type="EC" id="2.1.1.100" evidence="4 13"/>
<dbReference type="InterPro" id="IPR007269">
    <property type="entry name" value="ICMT_MeTrfase"/>
</dbReference>
<dbReference type="GO" id="GO:0005789">
    <property type="term" value="C:endoplasmic reticulum membrane"/>
    <property type="evidence" value="ECO:0007669"/>
    <property type="project" value="UniProtKB-SubCell"/>
</dbReference>
<dbReference type="EMBL" id="OA567209">
    <property type="protein sequence ID" value="CAD7200043.1"/>
    <property type="molecule type" value="Genomic_DNA"/>
</dbReference>
<evidence type="ECO:0000256" key="12">
    <source>
        <dbReference type="ARBA" id="ARBA00023656"/>
    </source>
</evidence>
<keyword evidence="7 13" id="KW-0949">S-adenosyl-L-methionine</keyword>
<feature type="transmembrane region" description="Helical" evidence="13">
    <location>
        <begin position="214"/>
        <end position="237"/>
    </location>
</feature>
<organism evidence="14">
    <name type="scientific">Timema douglasi</name>
    <name type="common">Walking stick</name>
    <dbReference type="NCBI Taxonomy" id="61478"/>
    <lineage>
        <taxon>Eukaryota</taxon>
        <taxon>Metazoa</taxon>
        <taxon>Ecdysozoa</taxon>
        <taxon>Arthropoda</taxon>
        <taxon>Hexapoda</taxon>
        <taxon>Insecta</taxon>
        <taxon>Pterygota</taxon>
        <taxon>Neoptera</taxon>
        <taxon>Polyneoptera</taxon>
        <taxon>Phasmatodea</taxon>
        <taxon>Timematodea</taxon>
        <taxon>Timematoidea</taxon>
        <taxon>Timematidae</taxon>
        <taxon>Timema</taxon>
    </lineage>
</organism>
<feature type="transmembrane region" description="Helical" evidence="13">
    <location>
        <begin position="59"/>
        <end position="83"/>
    </location>
</feature>
<keyword evidence="5 13" id="KW-0489">Methyltransferase</keyword>
<dbReference type="Gene3D" id="1.20.120.1630">
    <property type="match status" value="1"/>
</dbReference>
<accession>A0A7R8VK45</accession>
<dbReference type="PANTHER" id="PTHR12714:SF9">
    <property type="entry name" value="PROTEIN-S-ISOPRENYLCYSTEINE O-METHYLTRANSFERASE"/>
    <property type="match status" value="1"/>
</dbReference>
<name>A0A7R8VK45_TIMDO</name>
<comment type="catalytic activity">
    <reaction evidence="1 13">
        <text>[protein]-C-terminal S-[(2E,6E)-farnesyl]-L-cysteine + S-adenosyl-L-methionine = [protein]-C-terminal S-[(2E,6E)-farnesyl]-L-cysteine methyl ester + S-adenosyl-L-homocysteine</text>
        <dbReference type="Rhea" id="RHEA:21672"/>
        <dbReference type="Rhea" id="RHEA-COMP:12125"/>
        <dbReference type="Rhea" id="RHEA-COMP:12126"/>
        <dbReference type="ChEBI" id="CHEBI:57856"/>
        <dbReference type="ChEBI" id="CHEBI:59789"/>
        <dbReference type="ChEBI" id="CHEBI:90510"/>
        <dbReference type="ChEBI" id="CHEBI:90511"/>
        <dbReference type="EC" id="2.1.1.100"/>
    </reaction>
</comment>
<evidence type="ECO:0000256" key="3">
    <source>
        <dbReference type="ARBA" id="ARBA00009140"/>
    </source>
</evidence>
<gene>
    <name evidence="14" type="ORF">TDIB3V08_LOCUS6276</name>
</gene>
<evidence type="ECO:0000313" key="14">
    <source>
        <dbReference type="EMBL" id="CAD7200043.1"/>
    </source>
</evidence>
<keyword evidence="6" id="KW-0808">Transferase</keyword>
<dbReference type="GO" id="GO:0032259">
    <property type="term" value="P:methylation"/>
    <property type="evidence" value="ECO:0007669"/>
    <property type="project" value="UniProtKB-KW"/>
</dbReference>
<feature type="transmembrane region" description="Helical" evidence="13">
    <location>
        <begin position="90"/>
        <end position="111"/>
    </location>
</feature>
<comment type="similarity">
    <text evidence="3 13">Belongs to the class VI-like SAM-binding methyltransferase superfamily. Isoprenylcysteine carboxyl methyltransferase family.</text>
</comment>
<dbReference type="InterPro" id="IPR025770">
    <property type="entry name" value="PPMT_MeTrfase"/>
</dbReference>
<protein>
    <recommendedName>
        <fullName evidence="12 13">Protein-S-isoprenylcysteine O-methyltransferase</fullName>
        <ecNumber evidence="4 13">2.1.1.100</ecNumber>
    </recommendedName>
</protein>
<evidence type="ECO:0000256" key="6">
    <source>
        <dbReference type="ARBA" id="ARBA00022679"/>
    </source>
</evidence>
<keyword evidence="10 13" id="KW-0472">Membrane</keyword>
<comment type="subcellular location">
    <subcellularLocation>
        <location evidence="13">Endoplasmic reticulum membrane</location>
        <topology evidence="13">Multi-pass membrane protein</topology>
    </subcellularLocation>
    <subcellularLocation>
        <location evidence="2">Membrane</location>
        <topology evidence="2">Multi-pass membrane protein</topology>
    </subcellularLocation>
</comment>
<dbReference type="PANTHER" id="PTHR12714">
    <property type="entry name" value="PROTEIN-S ISOPRENYLCYSTEINE O-METHYLTRANSFERASE"/>
    <property type="match status" value="1"/>
</dbReference>
<evidence type="ECO:0000256" key="11">
    <source>
        <dbReference type="ARBA" id="ARBA00023572"/>
    </source>
</evidence>
<evidence type="ECO:0000256" key="5">
    <source>
        <dbReference type="ARBA" id="ARBA00022603"/>
    </source>
</evidence>
<feature type="transmembrane region" description="Helical" evidence="13">
    <location>
        <begin position="6"/>
        <end position="25"/>
    </location>
</feature>
<dbReference type="PROSITE" id="PS51564">
    <property type="entry name" value="SAM_ICMT"/>
    <property type="match status" value="1"/>
</dbReference>
<dbReference type="GO" id="GO:0004671">
    <property type="term" value="F:protein C-terminal S-isoprenylcysteine carboxyl O-methyltransferase activity"/>
    <property type="evidence" value="ECO:0007669"/>
    <property type="project" value="UniProtKB-EC"/>
</dbReference>
<evidence type="ECO:0000256" key="8">
    <source>
        <dbReference type="ARBA" id="ARBA00022692"/>
    </source>
</evidence>
<keyword evidence="13" id="KW-0256">Endoplasmic reticulum</keyword>
<reference evidence="14" key="1">
    <citation type="submission" date="2020-11" db="EMBL/GenBank/DDBJ databases">
        <authorList>
            <person name="Tran Van P."/>
        </authorList>
    </citation>
    <scope>NUCLEOTIDE SEQUENCE</scope>
</reference>
<keyword evidence="9 13" id="KW-1133">Transmembrane helix</keyword>
<comment type="function">
    <text evidence="11">Catalyzes the post-translational methylation of isoprenylated C-terminal cysteine residues.</text>
</comment>
<proteinExistence type="inferred from homology"/>
<dbReference type="Pfam" id="PF04140">
    <property type="entry name" value="ICMT"/>
    <property type="match status" value="1"/>
</dbReference>
<dbReference type="AlphaFoldDB" id="A0A7R8VK45"/>
<evidence type="ECO:0000256" key="4">
    <source>
        <dbReference type="ARBA" id="ARBA00012151"/>
    </source>
</evidence>
<sequence length="283" mass="32743">MTLNYGKISVWFFLAGCLVYLILLLPSCGVNLHLYEYFGVGLLYYSLLNLVFWTCLRGFVLQIAICSTFLGICNAVGVMLLCFSTLPWNIFGCYIFFLSFFHYSEFLAVALNKPDSVAVDSFLLNHSFEYGAAAFASWAEFWIEQWLFPGLKQYYHVSVVGAAMCAGGEVLRKLAMFTARTNFNHVVKSEYEEGHRLVTSGVYAWFRHPSYVGWFYWSLGTQLILINPVCFLGYTVMSWRFFHDRVWMEEITLLKFFGEDYYRYQQQVGTGLPFIRGYEINPS</sequence>
<evidence type="ECO:0000256" key="13">
    <source>
        <dbReference type="RuleBase" id="RU362022"/>
    </source>
</evidence>
<keyword evidence="8 13" id="KW-0812">Transmembrane</keyword>
<evidence type="ECO:0000256" key="7">
    <source>
        <dbReference type="ARBA" id="ARBA00022691"/>
    </source>
</evidence>